<protein>
    <recommendedName>
        <fullName evidence="2">DUF2760 domain-containing protein</fullName>
    </recommendedName>
</protein>
<evidence type="ECO:0000256" key="1">
    <source>
        <dbReference type="SAM" id="MobiDB-lite"/>
    </source>
</evidence>
<organism evidence="3 4">
    <name type="scientific">Thiorhodovibrio frisius</name>
    <dbReference type="NCBI Taxonomy" id="631362"/>
    <lineage>
        <taxon>Bacteria</taxon>
        <taxon>Pseudomonadati</taxon>
        <taxon>Pseudomonadota</taxon>
        <taxon>Gammaproteobacteria</taxon>
        <taxon>Chromatiales</taxon>
        <taxon>Chromatiaceae</taxon>
        <taxon>Thiorhodovibrio</taxon>
    </lineage>
</organism>
<dbReference type="OrthoDB" id="21395at2"/>
<dbReference type="HOGENOM" id="CLU_074059_1_1_6"/>
<dbReference type="Proteomes" id="UP000002964">
    <property type="component" value="Unassembled WGS sequence"/>
</dbReference>
<dbReference type="eggNOG" id="ENOG5032SHU">
    <property type="taxonomic scope" value="Bacteria"/>
</dbReference>
<sequence length="251" mass="27150">MKKLKSLPDQEGVRALLAKAQPLLAQFWALTQKYGAIAYHYLRIGAREAWVVLQRLPIASLSFARALASHEYAEELRALHADQASTPGVVGSSPGPQPSASRSESVADLRPASQQARVKTAELEKAPPDSALLLLSLLQKEGRFIDFMQEDVGSYTDQDVGAAARVVHEGCGRVLRDHLHIAPVRSETEGAQVTLEPGFNPAEVRPTGQVVGEPPFTGALVHRGWRATKIQLPQVASSHDLHILAAAEVEL</sequence>
<dbReference type="InterPro" id="IPR021212">
    <property type="entry name" value="DUF2760"/>
</dbReference>
<keyword evidence="4" id="KW-1185">Reference proteome</keyword>
<reference evidence="3 4" key="2">
    <citation type="submission" date="2011-11" db="EMBL/GenBank/DDBJ databases">
        <authorList>
            <consortium name="US DOE Joint Genome Institute"/>
            <person name="Lucas S."/>
            <person name="Han J."/>
            <person name="Lapidus A."/>
            <person name="Cheng J.-F."/>
            <person name="Goodwin L."/>
            <person name="Pitluck S."/>
            <person name="Peters L."/>
            <person name="Ovchinnikova G."/>
            <person name="Zhang X."/>
            <person name="Detter J.C."/>
            <person name="Han C."/>
            <person name="Tapia R."/>
            <person name="Land M."/>
            <person name="Hauser L."/>
            <person name="Kyrpides N."/>
            <person name="Ivanova N."/>
            <person name="Pagani I."/>
            <person name="Vogl K."/>
            <person name="Liu Z."/>
            <person name="Overmann J."/>
            <person name="Frigaard N.-U."/>
            <person name="Bryant D."/>
            <person name="Woyke T."/>
        </authorList>
    </citation>
    <scope>NUCLEOTIDE SEQUENCE [LARGE SCALE GENOMIC DNA]</scope>
    <source>
        <strain evidence="3 4">970</strain>
    </source>
</reference>
<feature type="domain" description="DUF2760" evidence="2">
    <location>
        <begin position="128"/>
        <end position="250"/>
    </location>
</feature>
<accession>H8Z0D8</accession>
<proteinExistence type="predicted"/>
<dbReference type="AlphaFoldDB" id="H8Z0D8"/>
<gene>
    <name evidence="3" type="ORF">Thi970DRAFT_01428</name>
</gene>
<dbReference type="EMBL" id="JH603169">
    <property type="protein sequence ID" value="EIC21239.1"/>
    <property type="molecule type" value="Genomic_DNA"/>
</dbReference>
<evidence type="ECO:0000313" key="3">
    <source>
        <dbReference type="EMBL" id="EIC21239.1"/>
    </source>
</evidence>
<evidence type="ECO:0000313" key="4">
    <source>
        <dbReference type="Proteomes" id="UP000002964"/>
    </source>
</evidence>
<feature type="region of interest" description="Disordered" evidence="1">
    <location>
        <begin position="85"/>
        <end position="123"/>
    </location>
</feature>
<name>H8Z0D8_9GAMM</name>
<feature type="compositionally biased region" description="Low complexity" evidence="1">
    <location>
        <begin position="85"/>
        <end position="103"/>
    </location>
</feature>
<dbReference type="RefSeq" id="WP_009147825.1">
    <property type="nucleotide sequence ID" value="NZ_CP121471.1"/>
</dbReference>
<reference evidence="4" key="1">
    <citation type="submission" date="2011-06" db="EMBL/GenBank/DDBJ databases">
        <authorList>
            <consortium name="US DOE Joint Genome Institute (JGI-PGF)"/>
            <person name="Lucas S."/>
            <person name="Han J."/>
            <person name="Lapidus A."/>
            <person name="Cheng J.-F."/>
            <person name="Goodwin L."/>
            <person name="Pitluck S."/>
            <person name="Peters L."/>
            <person name="Land M.L."/>
            <person name="Hauser L."/>
            <person name="Vogl K."/>
            <person name="Liu Z."/>
            <person name="Overmann J."/>
            <person name="Frigaard N.-U."/>
            <person name="Bryant D.A."/>
            <person name="Woyke T.J."/>
        </authorList>
    </citation>
    <scope>NUCLEOTIDE SEQUENCE [LARGE SCALE GENOMIC DNA]</scope>
    <source>
        <strain evidence="4">970</strain>
    </source>
</reference>
<evidence type="ECO:0000259" key="2">
    <source>
        <dbReference type="Pfam" id="PF10816"/>
    </source>
</evidence>
<dbReference type="Pfam" id="PF10816">
    <property type="entry name" value="DUF2760"/>
    <property type="match status" value="1"/>
</dbReference>
<dbReference type="STRING" id="631362.Thi970DRAFT_01428"/>